<dbReference type="AlphaFoldDB" id="A0A4Z2FTF6"/>
<keyword evidence="2" id="KW-0472">Membrane</keyword>
<feature type="region of interest" description="Disordered" evidence="1">
    <location>
        <begin position="1"/>
        <end position="22"/>
    </location>
</feature>
<dbReference type="EMBL" id="SRLO01000931">
    <property type="protein sequence ID" value="TNN44004.1"/>
    <property type="molecule type" value="Genomic_DNA"/>
</dbReference>
<evidence type="ECO:0000313" key="3">
    <source>
        <dbReference type="EMBL" id="TNN44004.1"/>
    </source>
</evidence>
<proteinExistence type="predicted"/>
<keyword evidence="2" id="KW-0812">Transmembrane</keyword>
<organism evidence="3 4">
    <name type="scientific">Liparis tanakae</name>
    <name type="common">Tanaka's snailfish</name>
    <dbReference type="NCBI Taxonomy" id="230148"/>
    <lineage>
        <taxon>Eukaryota</taxon>
        <taxon>Metazoa</taxon>
        <taxon>Chordata</taxon>
        <taxon>Craniata</taxon>
        <taxon>Vertebrata</taxon>
        <taxon>Euteleostomi</taxon>
        <taxon>Actinopterygii</taxon>
        <taxon>Neopterygii</taxon>
        <taxon>Teleostei</taxon>
        <taxon>Neoteleostei</taxon>
        <taxon>Acanthomorphata</taxon>
        <taxon>Eupercaria</taxon>
        <taxon>Perciformes</taxon>
        <taxon>Cottioidei</taxon>
        <taxon>Cottales</taxon>
        <taxon>Liparidae</taxon>
        <taxon>Liparis</taxon>
    </lineage>
</organism>
<comment type="caution">
    <text evidence="3">The sequence shown here is derived from an EMBL/GenBank/DDBJ whole genome shotgun (WGS) entry which is preliminary data.</text>
</comment>
<accession>A0A4Z2FTF6</accession>
<reference evidence="3 4" key="1">
    <citation type="submission" date="2019-03" db="EMBL/GenBank/DDBJ databases">
        <title>First draft genome of Liparis tanakae, snailfish: a comprehensive survey of snailfish specific genes.</title>
        <authorList>
            <person name="Kim W."/>
            <person name="Song I."/>
            <person name="Jeong J.-H."/>
            <person name="Kim D."/>
            <person name="Kim S."/>
            <person name="Ryu S."/>
            <person name="Song J.Y."/>
            <person name="Lee S.K."/>
        </authorList>
    </citation>
    <scope>NUCLEOTIDE SEQUENCE [LARGE SCALE GENOMIC DNA]</scope>
    <source>
        <tissue evidence="3">Muscle</tissue>
    </source>
</reference>
<evidence type="ECO:0000256" key="1">
    <source>
        <dbReference type="SAM" id="MobiDB-lite"/>
    </source>
</evidence>
<evidence type="ECO:0000256" key="2">
    <source>
        <dbReference type="SAM" id="Phobius"/>
    </source>
</evidence>
<sequence length="87" mass="10019">MHHLSRRSPGCESGPPNGFNATQETGFRALHRKPGRTVDRDFPVFLGVFHLPIVLIHPLFRKAFFNLLNFSACRNIVITTRDFWLEV</sequence>
<dbReference type="Proteomes" id="UP000314294">
    <property type="component" value="Unassembled WGS sequence"/>
</dbReference>
<keyword evidence="2" id="KW-1133">Transmembrane helix</keyword>
<keyword evidence="4" id="KW-1185">Reference proteome</keyword>
<name>A0A4Z2FTF6_9TELE</name>
<gene>
    <name evidence="3" type="ORF">EYF80_045812</name>
</gene>
<feature type="transmembrane region" description="Helical" evidence="2">
    <location>
        <begin position="42"/>
        <end position="60"/>
    </location>
</feature>
<protein>
    <submittedName>
        <fullName evidence="3">Uncharacterized protein</fullName>
    </submittedName>
</protein>
<evidence type="ECO:0000313" key="4">
    <source>
        <dbReference type="Proteomes" id="UP000314294"/>
    </source>
</evidence>